<feature type="domain" description="Cupin type-1" evidence="1">
    <location>
        <begin position="7"/>
        <end position="115"/>
    </location>
</feature>
<dbReference type="SMART" id="SM00835">
    <property type="entry name" value="Cupin_1"/>
    <property type="match status" value="1"/>
</dbReference>
<proteinExistence type="predicted"/>
<dbReference type="CDD" id="cd02226">
    <property type="entry name" value="cupin_YdbB-like"/>
    <property type="match status" value="1"/>
</dbReference>
<dbReference type="InterPro" id="IPR013096">
    <property type="entry name" value="Cupin_2"/>
</dbReference>
<organism evidence="2 3">
    <name type="scientific">Cordyceps militaris</name>
    <name type="common">Caterpillar fungus</name>
    <name type="synonym">Clavaria militaris</name>
    <dbReference type="NCBI Taxonomy" id="73501"/>
    <lineage>
        <taxon>Eukaryota</taxon>
        <taxon>Fungi</taxon>
        <taxon>Dikarya</taxon>
        <taxon>Ascomycota</taxon>
        <taxon>Pezizomycotina</taxon>
        <taxon>Sordariomycetes</taxon>
        <taxon>Hypocreomycetidae</taxon>
        <taxon>Hypocreales</taxon>
        <taxon>Cordycipitaceae</taxon>
        <taxon>Cordyceps</taxon>
    </lineage>
</organism>
<dbReference type="InterPro" id="IPR019780">
    <property type="entry name" value="Germin_Mn-BS"/>
</dbReference>
<dbReference type="Proteomes" id="UP000323067">
    <property type="component" value="Chromosome iv"/>
</dbReference>
<dbReference type="VEuPathDB" id="FungiDB:A9K55_003103"/>
<dbReference type="OrthoDB" id="204928at2759"/>
<protein>
    <submittedName>
        <fullName evidence="2">Jelly roll fold domain containing</fullName>
    </submittedName>
</protein>
<evidence type="ECO:0000313" key="3">
    <source>
        <dbReference type="Proteomes" id="UP000323067"/>
    </source>
</evidence>
<dbReference type="EMBL" id="CP023322">
    <property type="protein sequence ID" value="ATY59257.1"/>
    <property type="molecule type" value="Genomic_DNA"/>
</dbReference>
<dbReference type="PANTHER" id="PTHR36114">
    <property type="entry name" value="16.7 KDA PROTEIN IN WHIE LOCUS"/>
    <property type="match status" value="1"/>
</dbReference>
<evidence type="ECO:0000259" key="1">
    <source>
        <dbReference type="SMART" id="SM00835"/>
    </source>
</evidence>
<accession>A0A2H4S818</accession>
<name>A0A2H4S818_CORMI</name>
<dbReference type="SUPFAM" id="SSF51182">
    <property type="entry name" value="RmlC-like cupins"/>
    <property type="match status" value="1"/>
</dbReference>
<dbReference type="VEuPathDB" id="FungiDB:CCM_05724"/>
<dbReference type="Pfam" id="PF07883">
    <property type="entry name" value="Cupin_2"/>
    <property type="match status" value="1"/>
</dbReference>
<dbReference type="InterPro" id="IPR006045">
    <property type="entry name" value="Cupin_1"/>
</dbReference>
<dbReference type="InterPro" id="IPR011051">
    <property type="entry name" value="RmlC_Cupin_sf"/>
</dbReference>
<dbReference type="PANTHER" id="PTHR36114:SF1">
    <property type="entry name" value="16.7 KDA PROTEIN IN WHIE LOCUS"/>
    <property type="match status" value="1"/>
</dbReference>
<dbReference type="PROSITE" id="PS00725">
    <property type="entry name" value="GERMIN"/>
    <property type="match status" value="1"/>
</dbReference>
<dbReference type="AlphaFoldDB" id="A0A2H4S818"/>
<dbReference type="GO" id="GO:0030145">
    <property type="term" value="F:manganese ion binding"/>
    <property type="evidence" value="ECO:0007669"/>
    <property type="project" value="InterPro"/>
</dbReference>
<reference evidence="2 3" key="1">
    <citation type="journal article" date="2017" name="BMC Genomics">
        <title>Chromosome level assembly and secondary metabolite potential of the parasitic fungus Cordyceps militaris.</title>
        <authorList>
            <person name="Kramer G.J."/>
            <person name="Nodwell J.R."/>
        </authorList>
    </citation>
    <scope>NUCLEOTIDE SEQUENCE [LARGE SCALE GENOMIC DNA]</scope>
    <source>
        <strain evidence="2 3">ATCC 34164</strain>
    </source>
</reference>
<sequence>MSISIPQSLNRITDTWSPHLVARVNGQDVKLAKIDGSFVMHAHPASDELFYVVSGRLTLRFEDRADVPMRAGDVYVVPRGVRHCPVAEPAAEIMLVEAADTVNTGDAQVSARTREVNTRFREE</sequence>
<dbReference type="Gene3D" id="2.60.120.10">
    <property type="entry name" value="Jelly Rolls"/>
    <property type="match status" value="1"/>
</dbReference>
<dbReference type="InterPro" id="IPR052044">
    <property type="entry name" value="PKS_Associated_Protein"/>
</dbReference>
<gene>
    <name evidence="2" type="ORF">A9K55_003103</name>
</gene>
<dbReference type="InterPro" id="IPR014710">
    <property type="entry name" value="RmlC-like_jellyroll"/>
</dbReference>
<evidence type="ECO:0000313" key="2">
    <source>
        <dbReference type="EMBL" id="ATY59257.1"/>
    </source>
</evidence>